<keyword evidence="1" id="KW-0175">Coiled coil</keyword>
<dbReference type="AlphaFoldDB" id="A0A6G0W1A9"/>
<feature type="coiled-coil region" evidence="1">
    <location>
        <begin position="225"/>
        <end position="252"/>
    </location>
</feature>
<evidence type="ECO:0000313" key="4">
    <source>
        <dbReference type="EMBL" id="KAF0718401.1"/>
    </source>
</evidence>
<dbReference type="PANTHER" id="PTHR46609">
    <property type="entry name" value="EXONUCLEASE, PHAGE-TYPE/RECB, C-TERMINAL DOMAIN-CONTAINING PROTEIN"/>
    <property type="match status" value="1"/>
</dbReference>
<dbReference type="InterPro" id="IPR051703">
    <property type="entry name" value="NF-kappa-B_Signaling_Reg"/>
</dbReference>
<dbReference type="GO" id="GO:0006281">
    <property type="term" value="P:DNA repair"/>
    <property type="evidence" value="ECO:0007669"/>
    <property type="project" value="UniProtKB-ARBA"/>
</dbReference>
<proteinExistence type="predicted"/>
<feature type="domain" description="YqaJ viral recombinase" evidence="2">
    <location>
        <begin position="656"/>
        <end position="805"/>
    </location>
</feature>
<comment type="caution">
    <text evidence="4">The sequence shown here is derived from an EMBL/GenBank/DDBJ whole genome shotgun (WGS) entry which is preliminary data.</text>
</comment>
<organism evidence="4 5">
    <name type="scientific">Aphis craccivora</name>
    <name type="common">Cowpea aphid</name>
    <dbReference type="NCBI Taxonomy" id="307492"/>
    <lineage>
        <taxon>Eukaryota</taxon>
        <taxon>Metazoa</taxon>
        <taxon>Ecdysozoa</taxon>
        <taxon>Arthropoda</taxon>
        <taxon>Hexapoda</taxon>
        <taxon>Insecta</taxon>
        <taxon>Pterygota</taxon>
        <taxon>Neoptera</taxon>
        <taxon>Paraneoptera</taxon>
        <taxon>Hemiptera</taxon>
        <taxon>Sternorrhyncha</taxon>
        <taxon>Aphidomorpha</taxon>
        <taxon>Aphidoidea</taxon>
        <taxon>Aphididae</taxon>
        <taxon>Aphidini</taxon>
        <taxon>Aphis</taxon>
        <taxon>Aphis</taxon>
    </lineage>
</organism>
<dbReference type="CDD" id="cd22343">
    <property type="entry name" value="PDDEXK_lambda_exonuclease-like"/>
    <property type="match status" value="1"/>
</dbReference>
<dbReference type="InterPro" id="IPR011335">
    <property type="entry name" value="Restrct_endonuc-II-like"/>
</dbReference>
<evidence type="ECO:0000313" key="5">
    <source>
        <dbReference type="Proteomes" id="UP000478052"/>
    </source>
</evidence>
<dbReference type="OrthoDB" id="6594832at2759"/>
<evidence type="ECO:0000259" key="2">
    <source>
        <dbReference type="Pfam" id="PF09588"/>
    </source>
</evidence>
<keyword evidence="5" id="KW-1185">Reference proteome</keyword>
<dbReference type="Proteomes" id="UP000478052">
    <property type="component" value="Unassembled WGS sequence"/>
</dbReference>
<feature type="domain" description="Mutator-like transposase" evidence="3">
    <location>
        <begin position="116"/>
        <end position="467"/>
    </location>
</feature>
<dbReference type="SUPFAM" id="SSF52980">
    <property type="entry name" value="Restriction endonuclease-like"/>
    <property type="match status" value="1"/>
</dbReference>
<accession>A0A6G0W1A9</accession>
<dbReference type="PANTHER" id="PTHR46609:SF8">
    <property type="entry name" value="YQAJ VIRAL RECOMBINASE DOMAIN-CONTAINING PROTEIN"/>
    <property type="match status" value="1"/>
</dbReference>
<dbReference type="EMBL" id="VUJU01009681">
    <property type="protein sequence ID" value="KAF0718401.1"/>
    <property type="molecule type" value="Genomic_DNA"/>
</dbReference>
<dbReference type="InterPro" id="IPR019080">
    <property type="entry name" value="YqaJ_viral_recombinase"/>
</dbReference>
<dbReference type="Pfam" id="PF09588">
    <property type="entry name" value="YqaJ"/>
    <property type="match status" value="1"/>
</dbReference>
<gene>
    <name evidence="4" type="ORF">FWK35_00037812</name>
</gene>
<sequence>NAFQSTTSSISTDTNIHGKWNYSLTDDDISLATPLDTGYQNTLLEMTYHLQPSSSSPINKEVNVSSSLFSTVLNISPINKSEILSIKDQSQYEEYPNLCTSDSPAKNNIEEIEVCGRRIVNIFNLFEEIKNIDNHEPFDCSFKNMIVIGEKRIGFKSIFTFKCSMCQIKKTVGTENNVFMPINTSAVIGVLNIGCGYSQLQEVMSAMEVPTIHIKTYQAEHDRICKGYEETALETMREAAKVEAELAIAEGEVDVDGTPLVAVVADGSWCKRSYRTMYNSPSGMAALVGYRTRKVLFMGVKNKFCATCARTKTEDKVKNHQCFKNWKSSDGSSAMEAAVVVEGFKESERMYGIRYHKLIGDGDSSVYKQILDARPYKNLTIEKIECKNHLLRNFCKKLKEITTKKEAGILEHRKLLQKNILRLRKGIVSAIKYRRQNKNTENDLRSDILNSIDHVFGQHDKCASYFCDKVEDVNYLEKIKSTDSNFYSNIMQPVRYLARNSRSLLQNVDSNVVESLNGIIAKLIGGKRINFAMSRSYQGRVAAATVMKNTKRPLYKLHKTLLQYSLRKKWPSSKLEIQRQNKQMRQNELRSKTYRTKLKFQSDYFDPSYGEKSQKPDMTTEQFDDEKKNIFQLLKEMAANRDVIEKETVGQSASSKWLEYRRHLITASNFGRIICLRADTGCESVVKSLLYSSNVDCKAMEYGREHEQEAKLQLETVLGVSISECGLFIDTKNHFLGATPDGLIGNDTLVEIKCPISAANITPEEGIRQRKITLWKKNKVKDIIEINTHHKYYYQIQGQLHVTGRTFGIIAYWTKKGIKYETIKKDDQFWENNMFPKLQTFFSNCLLPELVDPRHSRSMPIRNPNYILEAKQKKEKKMLKL</sequence>
<reference evidence="4 5" key="1">
    <citation type="submission" date="2019-08" db="EMBL/GenBank/DDBJ databases">
        <title>Whole genome of Aphis craccivora.</title>
        <authorList>
            <person name="Voronova N.V."/>
            <person name="Shulinski R.S."/>
            <person name="Bandarenka Y.V."/>
            <person name="Zhorov D.G."/>
            <person name="Warner D."/>
        </authorList>
    </citation>
    <scope>NUCLEOTIDE SEQUENCE [LARGE SCALE GENOMIC DNA]</scope>
    <source>
        <strain evidence="4">180601</strain>
        <tissue evidence="4">Whole Body</tissue>
    </source>
</reference>
<feature type="non-terminal residue" evidence="4">
    <location>
        <position position="881"/>
    </location>
</feature>
<protein>
    <submittedName>
        <fullName evidence="4">Uncharacterized protein</fullName>
    </submittedName>
</protein>
<name>A0A6G0W1A9_APHCR</name>
<feature type="non-terminal residue" evidence="4">
    <location>
        <position position="1"/>
    </location>
</feature>
<dbReference type="InterPro" id="IPR049012">
    <property type="entry name" value="Mutator_transp_dom"/>
</dbReference>
<dbReference type="Pfam" id="PF20700">
    <property type="entry name" value="Mutator"/>
    <property type="match status" value="1"/>
</dbReference>
<dbReference type="InterPro" id="IPR011604">
    <property type="entry name" value="PDDEXK-like_dom_sf"/>
</dbReference>
<evidence type="ECO:0000256" key="1">
    <source>
        <dbReference type="SAM" id="Coils"/>
    </source>
</evidence>
<dbReference type="Gene3D" id="3.90.320.10">
    <property type="match status" value="1"/>
</dbReference>
<evidence type="ECO:0000259" key="3">
    <source>
        <dbReference type="Pfam" id="PF20700"/>
    </source>
</evidence>